<comment type="caution">
    <text evidence="2">The sequence shown here is derived from an EMBL/GenBank/DDBJ whole genome shotgun (WGS) entry which is preliminary data.</text>
</comment>
<keyword evidence="3" id="KW-1185">Reference proteome</keyword>
<feature type="chain" id="PRO_5046557831" description="DUF4410 domain-containing protein" evidence="1">
    <location>
        <begin position="28"/>
        <end position="194"/>
    </location>
</feature>
<dbReference type="Proteomes" id="UP001596501">
    <property type="component" value="Unassembled WGS sequence"/>
</dbReference>
<gene>
    <name evidence="2" type="ORF">ACFQPB_13120</name>
</gene>
<evidence type="ECO:0000256" key="1">
    <source>
        <dbReference type="SAM" id="SignalP"/>
    </source>
</evidence>
<evidence type="ECO:0000313" key="2">
    <source>
        <dbReference type="EMBL" id="MFC7409807.1"/>
    </source>
</evidence>
<dbReference type="EMBL" id="JBHTCA010000009">
    <property type="protein sequence ID" value="MFC7409807.1"/>
    <property type="molecule type" value="Genomic_DNA"/>
</dbReference>
<dbReference type="RefSeq" id="WP_382223976.1">
    <property type="nucleotide sequence ID" value="NZ_JBHTCA010000009.1"/>
</dbReference>
<evidence type="ECO:0008006" key="4">
    <source>
        <dbReference type="Google" id="ProtNLM"/>
    </source>
</evidence>
<accession>A0ABW2QNK1</accession>
<dbReference type="PROSITE" id="PS51257">
    <property type="entry name" value="PROKAR_LIPOPROTEIN"/>
    <property type="match status" value="1"/>
</dbReference>
<sequence>MNTKRTLTSLLSASVLVLAGCASSPQATTDSPKNPGQPADITRIAPAVSIPAISTRKMVLTMTGPKHVVESKDWSDFKREWRDTFQDHAKEAGVAFSFTETAPSISTEDGTAILVDVADYRIVGIGARIWFGIMTGNAFIDAKVTYTNLRDGKRLGEQQYNTTSSAGSGIFAKVTPQQVDAIAKNVFLDLKTAK</sequence>
<name>A0ABW2QNK1_9BURK</name>
<evidence type="ECO:0000313" key="3">
    <source>
        <dbReference type="Proteomes" id="UP001596501"/>
    </source>
</evidence>
<keyword evidence="1" id="KW-0732">Signal</keyword>
<organism evidence="2 3">
    <name type="scientific">Hydrogenophaga atypica</name>
    <dbReference type="NCBI Taxonomy" id="249409"/>
    <lineage>
        <taxon>Bacteria</taxon>
        <taxon>Pseudomonadati</taxon>
        <taxon>Pseudomonadota</taxon>
        <taxon>Betaproteobacteria</taxon>
        <taxon>Burkholderiales</taxon>
        <taxon>Comamonadaceae</taxon>
        <taxon>Hydrogenophaga</taxon>
    </lineage>
</organism>
<protein>
    <recommendedName>
        <fullName evidence="4">DUF4410 domain-containing protein</fullName>
    </recommendedName>
</protein>
<proteinExistence type="predicted"/>
<reference evidence="3" key="1">
    <citation type="journal article" date="2019" name="Int. J. Syst. Evol. Microbiol.">
        <title>The Global Catalogue of Microorganisms (GCM) 10K type strain sequencing project: providing services to taxonomists for standard genome sequencing and annotation.</title>
        <authorList>
            <consortium name="The Broad Institute Genomics Platform"/>
            <consortium name="The Broad Institute Genome Sequencing Center for Infectious Disease"/>
            <person name="Wu L."/>
            <person name="Ma J."/>
        </authorList>
    </citation>
    <scope>NUCLEOTIDE SEQUENCE [LARGE SCALE GENOMIC DNA]</scope>
    <source>
        <strain evidence="3">CGMCC 1.12371</strain>
    </source>
</reference>
<feature type="signal peptide" evidence="1">
    <location>
        <begin position="1"/>
        <end position="27"/>
    </location>
</feature>